<feature type="compositionally biased region" description="Basic residues" evidence="1">
    <location>
        <begin position="1"/>
        <end position="11"/>
    </location>
</feature>
<dbReference type="Proteomes" id="UP001251528">
    <property type="component" value="Unassembled WGS sequence"/>
</dbReference>
<sequence length="261" mass="28821">MPPARRTKRRRGGNDVPEPRPRNSAYGRPSKDTSSLADLDGDTIEARVRIQEVVTESGPNKYRIKFVNGPKELMNSPIYIPKNVREGPLNVVPVQCQPVKPETPFEPPRKRPRPSPEAISDPSSTFESTESIDMVSPKLARTSAAPTPTSTCERTRLLSTRNSPGPESQEFMTAARRSPSVRTRWQIAVDDPSMIGSNLCCFYCMEGATMNLEALVKAAELVTPASLDIHCTYTAEHGRLQKCKTCRETGLATCFQVCISV</sequence>
<comment type="caution">
    <text evidence="2">The sequence shown here is derived from an EMBL/GenBank/DDBJ whole genome shotgun (WGS) entry which is preliminary data.</text>
</comment>
<name>A0AAJ0CQV6_9HYPO</name>
<feature type="region of interest" description="Disordered" evidence="1">
    <location>
        <begin position="1"/>
        <end position="42"/>
    </location>
</feature>
<protein>
    <submittedName>
        <fullName evidence="2">Uncharacterized protein</fullName>
    </submittedName>
</protein>
<feature type="compositionally biased region" description="Polar residues" evidence="1">
    <location>
        <begin position="121"/>
        <end position="131"/>
    </location>
</feature>
<accession>A0AAJ0CQV6</accession>
<keyword evidence="3" id="KW-1185">Reference proteome</keyword>
<gene>
    <name evidence="2" type="ORF">QQS21_006269</name>
</gene>
<feature type="region of interest" description="Disordered" evidence="1">
    <location>
        <begin position="95"/>
        <end position="177"/>
    </location>
</feature>
<organism evidence="2 3">
    <name type="scientific">Conoideocrella luteorostrata</name>
    <dbReference type="NCBI Taxonomy" id="1105319"/>
    <lineage>
        <taxon>Eukaryota</taxon>
        <taxon>Fungi</taxon>
        <taxon>Dikarya</taxon>
        <taxon>Ascomycota</taxon>
        <taxon>Pezizomycotina</taxon>
        <taxon>Sordariomycetes</taxon>
        <taxon>Hypocreomycetidae</taxon>
        <taxon>Hypocreales</taxon>
        <taxon>Clavicipitaceae</taxon>
        <taxon>Conoideocrella</taxon>
    </lineage>
</organism>
<feature type="compositionally biased region" description="Low complexity" evidence="1">
    <location>
        <begin position="142"/>
        <end position="151"/>
    </location>
</feature>
<dbReference type="AlphaFoldDB" id="A0AAJ0CQV6"/>
<evidence type="ECO:0000256" key="1">
    <source>
        <dbReference type="SAM" id="MobiDB-lite"/>
    </source>
</evidence>
<dbReference type="EMBL" id="JASWJB010000114">
    <property type="protein sequence ID" value="KAK2596648.1"/>
    <property type="molecule type" value="Genomic_DNA"/>
</dbReference>
<evidence type="ECO:0000313" key="3">
    <source>
        <dbReference type="Proteomes" id="UP001251528"/>
    </source>
</evidence>
<proteinExistence type="predicted"/>
<evidence type="ECO:0000313" key="2">
    <source>
        <dbReference type="EMBL" id="KAK2596648.1"/>
    </source>
</evidence>
<feature type="compositionally biased region" description="Polar residues" evidence="1">
    <location>
        <begin position="157"/>
        <end position="166"/>
    </location>
</feature>
<reference evidence="2" key="1">
    <citation type="submission" date="2023-06" db="EMBL/GenBank/DDBJ databases">
        <title>Conoideocrella luteorostrata (Hypocreales: Clavicipitaceae), a potential biocontrol fungus for elongate hemlock scale in United States Christmas tree production areas.</title>
        <authorList>
            <person name="Barrett H."/>
            <person name="Lovett B."/>
            <person name="Macias A.M."/>
            <person name="Stajich J.E."/>
            <person name="Kasson M.T."/>
        </authorList>
    </citation>
    <scope>NUCLEOTIDE SEQUENCE</scope>
    <source>
        <strain evidence="2">ARSEF 14590</strain>
    </source>
</reference>